<protein>
    <recommendedName>
        <fullName evidence="7">Hydrophobin</fullName>
    </recommendedName>
</protein>
<evidence type="ECO:0000256" key="6">
    <source>
        <dbReference type="ARBA" id="ARBA00023157"/>
    </source>
</evidence>
<dbReference type="EMBL" id="MU155458">
    <property type="protein sequence ID" value="KAF9473249.1"/>
    <property type="molecule type" value="Genomic_DNA"/>
</dbReference>
<accession>A0A9P5YRB0</accession>
<dbReference type="AlphaFoldDB" id="A0A9P5YRB0"/>
<dbReference type="OrthoDB" id="4225815at2759"/>
<reference evidence="8" key="1">
    <citation type="submission" date="2020-11" db="EMBL/GenBank/DDBJ databases">
        <authorList>
            <consortium name="DOE Joint Genome Institute"/>
            <person name="Ahrendt S."/>
            <person name="Riley R."/>
            <person name="Andreopoulos W."/>
            <person name="Labutti K."/>
            <person name="Pangilinan J."/>
            <person name="Ruiz-Duenas F.J."/>
            <person name="Barrasa J.M."/>
            <person name="Sanchez-Garcia M."/>
            <person name="Camarero S."/>
            <person name="Miyauchi S."/>
            <person name="Serrano A."/>
            <person name="Linde D."/>
            <person name="Babiker R."/>
            <person name="Drula E."/>
            <person name="Ayuso-Fernandez I."/>
            <person name="Pacheco R."/>
            <person name="Padilla G."/>
            <person name="Ferreira P."/>
            <person name="Barriuso J."/>
            <person name="Kellner H."/>
            <person name="Castanera R."/>
            <person name="Alfaro M."/>
            <person name="Ramirez L."/>
            <person name="Pisabarro A.G."/>
            <person name="Kuo A."/>
            <person name="Tritt A."/>
            <person name="Lipzen A."/>
            <person name="He G."/>
            <person name="Yan M."/>
            <person name="Ng V."/>
            <person name="Cullen D."/>
            <person name="Martin F."/>
            <person name="Rosso M.-N."/>
            <person name="Henrissat B."/>
            <person name="Hibbett D."/>
            <person name="Martinez A.T."/>
            <person name="Grigoriev I.V."/>
        </authorList>
    </citation>
    <scope>NUCLEOTIDE SEQUENCE</scope>
    <source>
        <strain evidence="8">CIRM-BRFM 674</strain>
    </source>
</reference>
<dbReference type="PROSITE" id="PS00956">
    <property type="entry name" value="HYDROPHOBIN"/>
    <property type="match status" value="1"/>
</dbReference>
<keyword evidence="3 7" id="KW-0134">Cell wall</keyword>
<keyword evidence="9" id="KW-1185">Reference proteome</keyword>
<comment type="subcellular location">
    <subcellularLocation>
        <location evidence="1 7">Secreted</location>
        <location evidence="1 7">Cell wall</location>
    </subcellularLocation>
</comment>
<organism evidence="8 9">
    <name type="scientific">Pholiota conissans</name>
    <dbReference type="NCBI Taxonomy" id="109636"/>
    <lineage>
        <taxon>Eukaryota</taxon>
        <taxon>Fungi</taxon>
        <taxon>Dikarya</taxon>
        <taxon>Basidiomycota</taxon>
        <taxon>Agaricomycotina</taxon>
        <taxon>Agaricomycetes</taxon>
        <taxon>Agaricomycetidae</taxon>
        <taxon>Agaricales</taxon>
        <taxon>Agaricineae</taxon>
        <taxon>Strophariaceae</taxon>
        <taxon>Pholiota</taxon>
    </lineage>
</organism>
<dbReference type="Proteomes" id="UP000807469">
    <property type="component" value="Unassembled WGS sequence"/>
</dbReference>
<evidence type="ECO:0000256" key="5">
    <source>
        <dbReference type="ARBA" id="ARBA00022729"/>
    </source>
</evidence>
<dbReference type="InterPro" id="IPR001338">
    <property type="entry name" value="Class_I_Hydrophobin"/>
</dbReference>
<keyword evidence="6 7" id="KW-1015">Disulfide bond</keyword>
<proteinExistence type="inferred from homology"/>
<evidence type="ECO:0000256" key="3">
    <source>
        <dbReference type="ARBA" id="ARBA00022512"/>
    </source>
</evidence>
<gene>
    <name evidence="8" type="ORF">BDN70DRAFT_817513</name>
</gene>
<evidence type="ECO:0000313" key="8">
    <source>
        <dbReference type="EMBL" id="KAF9473249.1"/>
    </source>
</evidence>
<dbReference type="CDD" id="cd23507">
    <property type="entry name" value="hydrophobin_I"/>
    <property type="match status" value="1"/>
</dbReference>
<comment type="similarity">
    <text evidence="2 7">Belongs to the fungal hydrophobin family.</text>
</comment>
<evidence type="ECO:0000256" key="1">
    <source>
        <dbReference type="ARBA" id="ARBA00004191"/>
    </source>
</evidence>
<dbReference type="InterPro" id="IPR019778">
    <property type="entry name" value="Class_I_Hydrophobin_CS"/>
</dbReference>
<comment type="caution">
    <text evidence="8">The sequence shown here is derived from an EMBL/GenBank/DDBJ whole genome shotgun (WGS) entry which is preliminary data.</text>
</comment>
<evidence type="ECO:0000313" key="9">
    <source>
        <dbReference type="Proteomes" id="UP000807469"/>
    </source>
</evidence>
<name>A0A9P5YRB0_9AGAR</name>
<dbReference type="SMART" id="SM00075">
    <property type="entry name" value="HYDRO"/>
    <property type="match status" value="1"/>
</dbReference>
<dbReference type="Pfam" id="PF01185">
    <property type="entry name" value="Hydrophobin"/>
    <property type="match status" value="1"/>
</dbReference>
<sequence length="99" mass="9607">MAVFAAAAPSGGISNSCNTGPVQCCNSVTSSESPVISTLLGLLGVVLGDVTTQVGLTCSPLSVVGLGSGSSCTSQPVCCENNSFNGVVAIGCSPINLNL</sequence>
<keyword evidence="5 7" id="KW-0732">Signal</keyword>
<evidence type="ECO:0000256" key="2">
    <source>
        <dbReference type="ARBA" id="ARBA00010446"/>
    </source>
</evidence>
<keyword evidence="4 7" id="KW-0964">Secreted</keyword>
<dbReference type="GO" id="GO:0009277">
    <property type="term" value="C:fungal-type cell wall"/>
    <property type="evidence" value="ECO:0007669"/>
    <property type="project" value="InterPro"/>
</dbReference>
<dbReference type="GO" id="GO:0005199">
    <property type="term" value="F:structural constituent of cell wall"/>
    <property type="evidence" value="ECO:0007669"/>
    <property type="project" value="InterPro"/>
</dbReference>
<evidence type="ECO:0000256" key="4">
    <source>
        <dbReference type="ARBA" id="ARBA00022525"/>
    </source>
</evidence>
<evidence type="ECO:0000256" key="7">
    <source>
        <dbReference type="RuleBase" id="RU365009"/>
    </source>
</evidence>